<dbReference type="InterPro" id="IPR016181">
    <property type="entry name" value="Acyl_CoA_acyltransferase"/>
</dbReference>
<dbReference type="InterPro" id="IPR050680">
    <property type="entry name" value="YpeA/RimI_acetyltransf"/>
</dbReference>
<dbReference type="AlphaFoldDB" id="A0A177KQ15"/>
<gene>
    <name evidence="4" type="ORF">AWH48_20235</name>
</gene>
<evidence type="ECO:0000259" key="3">
    <source>
        <dbReference type="PROSITE" id="PS51186"/>
    </source>
</evidence>
<dbReference type="CDD" id="cd04301">
    <property type="entry name" value="NAT_SF"/>
    <property type="match status" value="1"/>
</dbReference>
<dbReference type="GO" id="GO:0016747">
    <property type="term" value="F:acyltransferase activity, transferring groups other than amino-acyl groups"/>
    <property type="evidence" value="ECO:0007669"/>
    <property type="project" value="InterPro"/>
</dbReference>
<comment type="caution">
    <text evidence="4">The sequence shown here is derived from an EMBL/GenBank/DDBJ whole genome shotgun (WGS) entry which is preliminary data.</text>
</comment>
<evidence type="ECO:0000256" key="1">
    <source>
        <dbReference type="ARBA" id="ARBA00022679"/>
    </source>
</evidence>
<dbReference type="RefSeq" id="WP_018395064.1">
    <property type="nucleotide sequence ID" value="NZ_LQWZ01000027.1"/>
</dbReference>
<proteinExistence type="predicted"/>
<sequence>MKTFVRKAVPGDASFSVSLILEAIGDIAYRLTGETNKQAAETALMKLFIRSDNRHSYRYTYIAEQSGTPAGILVLYFGTDAIELDLNLSSWLNEKKGIRITLDREAHLDEWYIDTVCVHPDFRGSGIGTALLTYAEYIAAEHGGSKLSLNVETKKEAAIRLYERNGFSITQPWTIIGESFHHMVKYL</sequence>
<dbReference type="Gene3D" id="3.40.630.30">
    <property type="match status" value="1"/>
</dbReference>
<name>A0A177KQ15_9BACI</name>
<protein>
    <submittedName>
        <fullName evidence="4">Acetyltransferase</fullName>
    </submittedName>
</protein>
<keyword evidence="1 4" id="KW-0808">Transferase</keyword>
<dbReference type="Pfam" id="PF00583">
    <property type="entry name" value="Acetyltransf_1"/>
    <property type="match status" value="1"/>
</dbReference>
<organism evidence="4 5">
    <name type="scientific">Domibacillus aminovorans</name>
    <dbReference type="NCBI Taxonomy" id="29332"/>
    <lineage>
        <taxon>Bacteria</taxon>
        <taxon>Bacillati</taxon>
        <taxon>Bacillota</taxon>
        <taxon>Bacilli</taxon>
        <taxon>Bacillales</taxon>
        <taxon>Bacillaceae</taxon>
        <taxon>Domibacillus</taxon>
    </lineage>
</organism>
<dbReference type="PANTHER" id="PTHR43420">
    <property type="entry name" value="ACETYLTRANSFERASE"/>
    <property type="match status" value="1"/>
</dbReference>
<dbReference type="Proteomes" id="UP000077271">
    <property type="component" value="Unassembled WGS sequence"/>
</dbReference>
<dbReference type="SUPFAM" id="SSF55729">
    <property type="entry name" value="Acyl-CoA N-acyltransferases (Nat)"/>
    <property type="match status" value="1"/>
</dbReference>
<dbReference type="InterPro" id="IPR000182">
    <property type="entry name" value="GNAT_dom"/>
</dbReference>
<evidence type="ECO:0000256" key="2">
    <source>
        <dbReference type="ARBA" id="ARBA00023315"/>
    </source>
</evidence>
<accession>A0A177KQ15</accession>
<feature type="domain" description="N-acetyltransferase" evidence="3">
    <location>
        <begin position="3"/>
        <end position="187"/>
    </location>
</feature>
<keyword evidence="2" id="KW-0012">Acyltransferase</keyword>
<dbReference type="PROSITE" id="PS51186">
    <property type="entry name" value="GNAT"/>
    <property type="match status" value="1"/>
</dbReference>
<reference evidence="4 5" key="1">
    <citation type="submission" date="2016-01" db="EMBL/GenBank/DDBJ databases">
        <title>Investigation of taxonomic status of Bacillus aminovorans.</title>
        <authorList>
            <person name="Verma A."/>
            <person name="Pal Y."/>
            <person name="Krishnamurthi S."/>
        </authorList>
    </citation>
    <scope>NUCLEOTIDE SEQUENCE [LARGE SCALE GENOMIC DNA]</scope>
    <source>
        <strain evidence="4 5">DSM 4337</strain>
    </source>
</reference>
<evidence type="ECO:0000313" key="4">
    <source>
        <dbReference type="EMBL" id="OAH55106.1"/>
    </source>
</evidence>
<dbReference type="EMBL" id="LQWZ01000027">
    <property type="protein sequence ID" value="OAH55106.1"/>
    <property type="molecule type" value="Genomic_DNA"/>
</dbReference>
<evidence type="ECO:0000313" key="5">
    <source>
        <dbReference type="Proteomes" id="UP000077271"/>
    </source>
</evidence>
<dbReference type="OrthoDB" id="5319888at2"/>